<organism evidence="2 3">
    <name type="scientific">Trypanosoma cruzi Dm28c</name>
    <dbReference type="NCBI Taxonomy" id="1416333"/>
    <lineage>
        <taxon>Eukaryota</taxon>
        <taxon>Discoba</taxon>
        <taxon>Euglenozoa</taxon>
        <taxon>Kinetoplastea</taxon>
        <taxon>Metakinetoplastina</taxon>
        <taxon>Trypanosomatida</taxon>
        <taxon>Trypanosomatidae</taxon>
        <taxon>Trypanosoma</taxon>
        <taxon>Schizotrypanum</taxon>
    </lineage>
</organism>
<sequence>MPIVTYLWTRRIHVQRRRRNQRKLLTPPMVVKKWQRGCPPLIGAEDGSPSHSTTSHYLHRTADAPPDVMNCPTQLSRRAMEVIRKRRSTVVRRIADISALGQSYEESERGRSRDVGAVNVEAWNVSSGAIQNLMPHARTADERGELRGLFGGNIRCGAIDPTAVRQDAAVHVGNVSNPAGHDDYGVTKNCGAIGDEAGSLIDNGRDESIYPQPDQLEATCCLTNCVGNGEMLVRDCRLNPQKFHTGGGREP</sequence>
<reference evidence="2 3" key="1">
    <citation type="journal article" date="2014" name="Genome Announc.">
        <title>Trypanosoma cruzi Clone Dm28c Draft Genome Sequence.</title>
        <authorList>
            <person name="Grisard E.C."/>
            <person name="Teixeira S.M."/>
            <person name="de Almeida L.G."/>
            <person name="Stoco P.H."/>
            <person name="Gerber A.L."/>
            <person name="Talavera-Lopez C."/>
            <person name="Lima O.C."/>
            <person name="Andersson B."/>
            <person name="de Vasconcelos A.T."/>
        </authorList>
    </citation>
    <scope>NUCLEOTIDE SEQUENCE [LARGE SCALE GENOMIC DNA]</scope>
    <source>
        <strain evidence="2 3">Dm28c</strain>
    </source>
</reference>
<name>V5ARF3_TRYCR</name>
<accession>V5ARF3</accession>
<dbReference type="VEuPathDB" id="TriTrypDB:TCDM_08857"/>
<evidence type="ECO:0000256" key="1">
    <source>
        <dbReference type="SAM" id="MobiDB-lite"/>
    </source>
</evidence>
<feature type="region of interest" description="Disordered" evidence="1">
    <location>
        <begin position="43"/>
        <end position="67"/>
    </location>
</feature>
<evidence type="ECO:0000313" key="2">
    <source>
        <dbReference type="EMBL" id="ESS63365.1"/>
    </source>
</evidence>
<dbReference type="OrthoDB" id="10520872at2759"/>
<protein>
    <submittedName>
        <fullName evidence="2">Uncharacterized protein</fullName>
    </submittedName>
</protein>
<gene>
    <name evidence="2" type="ORF">TCDM_08857</name>
</gene>
<evidence type="ECO:0000313" key="3">
    <source>
        <dbReference type="Proteomes" id="UP000017861"/>
    </source>
</evidence>
<comment type="caution">
    <text evidence="2">The sequence shown here is derived from an EMBL/GenBank/DDBJ whole genome shotgun (WGS) entry which is preliminary data.</text>
</comment>
<dbReference type="Proteomes" id="UP000017861">
    <property type="component" value="Unassembled WGS sequence"/>
</dbReference>
<proteinExistence type="predicted"/>
<dbReference type="EMBL" id="AYLP01000131">
    <property type="protein sequence ID" value="ESS63365.1"/>
    <property type="molecule type" value="Genomic_DNA"/>
</dbReference>
<dbReference type="AlphaFoldDB" id="V5ARF3"/>